<proteinExistence type="predicted"/>
<evidence type="ECO:0000313" key="2">
    <source>
        <dbReference type="Proteomes" id="UP000521227"/>
    </source>
</evidence>
<accession>A0A840N301</accession>
<dbReference type="RefSeq" id="WP_184084162.1">
    <property type="nucleotide sequence ID" value="NZ_JACHIJ010000002.1"/>
</dbReference>
<name>A0A840N301_9BRAD</name>
<comment type="caution">
    <text evidence="1">The sequence shown here is derived from an EMBL/GenBank/DDBJ whole genome shotgun (WGS) entry which is preliminary data.</text>
</comment>
<protein>
    <submittedName>
        <fullName evidence="1">Uncharacterized protein</fullName>
    </submittedName>
</protein>
<evidence type="ECO:0000313" key="1">
    <source>
        <dbReference type="EMBL" id="MBB5051106.1"/>
    </source>
</evidence>
<organism evidence="1 2">
    <name type="scientific">Afipia massiliensis</name>
    <dbReference type="NCBI Taxonomy" id="211460"/>
    <lineage>
        <taxon>Bacteria</taxon>
        <taxon>Pseudomonadati</taxon>
        <taxon>Pseudomonadota</taxon>
        <taxon>Alphaproteobacteria</taxon>
        <taxon>Hyphomicrobiales</taxon>
        <taxon>Nitrobacteraceae</taxon>
        <taxon>Afipia</taxon>
    </lineage>
</organism>
<sequence>MDATKAGLIPRGKYIGKRDGRPVAEAEHFIKCAACGGWIDCRDLGAVFDHEGPLPHPNRPQ</sequence>
<dbReference type="AlphaFoldDB" id="A0A840N301"/>
<dbReference type="EMBL" id="JACHIJ010000002">
    <property type="protein sequence ID" value="MBB5051106.1"/>
    <property type="molecule type" value="Genomic_DNA"/>
</dbReference>
<reference evidence="1 2" key="1">
    <citation type="submission" date="2020-08" db="EMBL/GenBank/DDBJ databases">
        <title>Genomic Encyclopedia of Type Strains, Phase IV (KMG-IV): sequencing the most valuable type-strain genomes for metagenomic binning, comparative biology and taxonomic classification.</title>
        <authorList>
            <person name="Goeker M."/>
        </authorList>
    </citation>
    <scope>NUCLEOTIDE SEQUENCE [LARGE SCALE GENOMIC DNA]</scope>
    <source>
        <strain evidence="1 2">DSM 17498</strain>
    </source>
</reference>
<gene>
    <name evidence="1" type="ORF">HNQ36_001060</name>
</gene>
<dbReference type="Proteomes" id="UP000521227">
    <property type="component" value="Unassembled WGS sequence"/>
</dbReference>